<keyword evidence="3" id="KW-1185">Reference proteome</keyword>
<organism evidence="2 3">
    <name type="scientific">Brevibacillus brevis</name>
    <name type="common">Bacillus brevis</name>
    <dbReference type="NCBI Taxonomy" id="1393"/>
    <lineage>
        <taxon>Bacteria</taxon>
        <taxon>Bacillati</taxon>
        <taxon>Bacillota</taxon>
        <taxon>Bacilli</taxon>
        <taxon>Bacillales</taxon>
        <taxon>Paenibacillaceae</taxon>
        <taxon>Brevibacillus</taxon>
    </lineage>
</organism>
<reference evidence="2 3" key="1">
    <citation type="submission" date="2023-09" db="EMBL/GenBank/DDBJ databases">
        <title>Complete Genome and Methylome dissection of Bacillus brevis NEB573 original source of BbsI restriction endonuclease.</title>
        <authorList>
            <person name="Fomenkov A."/>
            <person name="Roberts R.D."/>
        </authorList>
    </citation>
    <scope>NUCLEOTIDE SEQUENCE [LARGE SCALE GENOMIC DNA]</scope>
    <source>
        <strain evidence="2 3">NEB573</strain>
    </source>
</reference>
<dbReference type="PANTHER" id="PTHR34094">
    <property type="match status" value="1"/>
</dbReference>
<dbReference type="InterPro" id="IPR025164">
    <property type="entry name" value="Toastrack_DUF4097"/>
</dbReference>
<evidence type="ECO:0000313" key="3">
    <source>
        <dbReference type="Proteomes" id="UP001256827"/>
    </source>
</evidence>
<dbReference type="RefSeq" id="WP_310764928.1">
    <property type="nucleotide sequence ID" value="NZ_CP134050.1"/>
</dbReference>
<dbReference type="PANTHER" id="PTHR34094:SF1">
    <property type="entry name" value="PROTEIN FAM185A"/>
    <property type="match status" value="1"/>
</dbReference>
<proteinExistence type="predicted"/>
<gene>
    <name evidence="2" type="ORF">RGB73_22385</name>
</gene>
<dbReference type="Pfam" id="PF13349">
    <property type="entry name" value="DUF4097"/>
    <property type="match status" value="1"/>
</dbReference>
<accession>A0ABY9T3B5</accession>
<name>A0ABY9T3B5_BREBE</name>
<protein>
    <submittedName>
        <fullName evidence="2">DUF4097 family beta strand repeat-containing protein</fullName>
    </submittedName>
</protein>
<evidence type="ECO:0000313" key="2">
    <source>
        <dbReference type="EMBL" id="WNC13422.1"/>
    </source>
</evidence>
<evidence type="ECO:0000259" key="1">
    <source>
        <dbReference type="Pfam" id="PF13349"/>
    </source>
</evidence>
<feature type="domain" description="DUF4097" evidence="1">
    <location>
        <begin position="59"/>
        <end position="281"/>
    </location>
</feature>
<dbReference type="Proteomes" id="UP001256827">
    <property type="component" value="Chromosome"/>
</dbReference>
<sequence length="285" mass="30499">MGKGKTILGASLILIGISYFAYQTMGVSIFQREVANVDKKWVIQPNDIKNLDVQGGSTDLQVEFIPSENDESYILVEGTALGDVAQKIESAQIANHTLSLDLASDEWHFLSFDTRERTLLVTVALPEEKMLDTVALRLRSGDGSYDHIKAKRVQIEAASGNMDISGIAAQDIRIESSSGNINASEIQGTTRIASKSGSVSVDQLSGDSVVDSTSGDVDIVQKTPANADITARSGSVTFTVAENYAGRYQLHANSGEIEAPVAKGETEDVVKIQTNSGDITVNESE</sequence>
<dbReference type="EMBL" id="CP134050">
    <property type="protein sequence ID" value="WNC13422.1"/>
    <property type="molecule type" value="Genomic_DNA"/>
</dbReference>